<keyword evidence="2" id="KW-0119">Carbohydrate metabolism</keyword>
<name>A0A3B1DM74_9ZZZZ</name>
<dbReference type="GO" id="GO:0033785">
    <property type="term" value="F:heptose 7-phosphate kinase activity"/>
    <property type="evidence" value="ECO:0007669"/>
    <property type="project" value="TreeGrafter"/>
</dbReference>
<evidence type="ECO:0000256" key="1">
    <source>
        <dbReference type="ARBA" id="ARBA00023268"/>
    </source>
</evidence>
<feature type="non-terminal residue" evidence="5">
    <location>
        <position position="1"/>
    </location>
</feature>
<dbReference type="EMBL" id="UOGK01000601">
    <property type="protein sequence ID" value="VAX41852.1"/>
    <property type="molecule type" value="Genomic_DNA"/>
</dbReference>
<dbReference type="AlphaFoldDB" id="A0A3B1DM74"/>
<dbReference type="InterPro" id="IPR004821">
    <property type="entry name" value="Cyt_trans-like"/>
</dbReference>
<keyword evidence="1" id="KW-0511">Multifunctional enzyme</keyword>
<dbReference type="Pfam" id="PF00294">
    <property type="entry name" value="PfkB"/>
    <property type="match status" value="1"/>
</dbReference>
<feature type="domain" description="Cytidyltransferase-like" evidence="4">
    <location>
        <begin position="15"/>
        <end position="123"/>
    </location>
</feature>
<accession>A0A3B1DM74</accession>
<dbReference type="InterPro" id="IPR011611">
    <property type="entry name" value="PfkB_dom"/>
</dbReference>
<evidence type="ECO:0000256" key="2">
    <source>
        <dbReference type="ARBA" id="ARBA00023277"/>
    </source>
</evidence>
<dbReference type="GO" id="GO:0033786">
    <property type="term" value="F:heptose-1-phosphate adenylyltransferase activity"/>
    <property type="evidence" value="ECO:0007669"/>
    <property type="project" value="TreeGrafter"/>
</dbReference>
<protein>
    <recommendedName>
        <fullName evidence="6">ADP-heptose synthase / D-glycero-beta-D-manno-heptose 7-phosphate kinase</fullName>
    </recommendedName>
</protein>
<proteinExistence type="predicted"/>
<evidence type="ECO:0000259" key="3">
    <source>
        <dbReference type="Pfam" id="PF00294"/>
    </source>
</evidence>
<dbReference type="GO" id="GO:0005829">
    <property type="term" value="C:cytosol"/>
    <property type="evidence" value="ECO:0007669"/>
    <property type="project" value="TreeGrafter"/>
</dbReference>
<evidence type="ECO:0000259" key="4">
    <source>
        <dbReference type="Pfam" id="PF01467"/>
    </source>
</evidence>
<dbReference type="PANTHER" id="PTHR46969:SF1">
    <property type="entry name" value="BIFUNCTIONAL PROTEIN HLDE"/>
    <property type="match status" value="1"/>
</dbReference>
<dbReference type="Gene3D" id="3.40.1190.20">
    <property type="match status" value="1"/>
</dbReference>
<dbReference type="NCBIfam" id="TIGR00125">
    <property type="entry name" value="cyt_tran_rel"/>
    <property type="match status" value="1"/>
</dbReference>
<evidence type="ECO:0008006" key="6">
    <source>
        <dbReference type="Google" id="ProtNLM"/>
    </source>
</evidence>
<organism evidence="5">
    <name type="scientific">hydrothermal vent metagenome</name>
    <dbReference type="NCBI Taxonomy" id="652676"/>
    <lineage>
        <taxon>unclassified sequences</taxon>
        <taxon>metagenomes</taxon>
        <taxon>ecological metagenomes</taxon>
    </lineage>
</organism>
<dbReference type="SUPFAM" id="SSF52374">
    <property type="entry name" value="Nucleotidylyl transferase"/>
    <property type="match status" value="1"/>
</dbReference>
<reference evidence="5" key="1">
    <citation type="submission" date="2018-06" db="EMBL/GenBank/DDBJ databases">
        <authorList>
            <person name="Zhirakovskaya E."/>
        </authorList>
    </citation>
    <scope>NUCLEOTIDE SEQUENCE</scope>
</reference>
<sequence>RAEARRTGRRVVHCHGCFDIVHPGHIRHLKFARSLGDILLVSISGDSGVTKGDGRPLIPQELRAENLAELDCVDWVYIEPRPTAAELLAEVQPDVYIKGREYESNADPRFRAEREAVERAGGRVVFSSGDVVFSSTALIAAMEASADPFHHRLTQLLERADMQPDRLLDCLAGIRGKRVVIVGEVIRDTYLFCDRPSVAHESPVMTLRPVDRRSFLGGAAVIARHAAALGARPVLVTALPENTEADDLRQSLTAEGVEVVSIPIPAAIPEKQRYLVESQKVMKVDLIDPLVLDTAGAEALLGAAERAVVGSVEAAILADFGLGLFSPRLITRLCDTLRPQTKILAGDVSGRRHCLRAMRHLDLACPSEDEVRTAYSLHSEALPSVAWKLLHETRAKAAIVTMGAEGLVAFEPLPDAAEPARPGDPFRSRVRGEHVPALAPHAIDPLGCGDAMITTATLALAAGAALTPAAFLGSVAAAVHAQRLGNPALEPADLRRTMLRLAGAKLAYAGTEIKPLPANSKQAS</sequence>
<dbReference type="InterPro" id="IPR029056">
    <property type="entry name" value="Ribokinase-like"/>
</dbReference>
<dbReference type="SUPFAM" id="SSF53613">
    <property type="entry name" value="Ribokinase-like"/>
    <property type="match status" value="1"/>
</dbReference>
<dbReference type="Gene3D" id="3.40.50.620">
    <property type="entry name" value="HUPs"/>
    <property type="match status" value="1"/>
</dbReference>
<feature type="domain" description="Carbohydrate kinase PfkB" evidence="3">
    <location>
        <begin position="178"/>
        <end position="485"/>
    </location>
</feature>
<dbReference type="PANTHER" id="PTHR46969">
    <property type="entry name" value="BIFUNCTIONAL PROTEIN HLDE"/>
    <property type="match status" value="1"/>
</dbReference>
<gene>
    <name evidence="5" type="ORF">MNBD_PLANCTO03-1706</name>
</gene>
<evidence type="ECO:0000313" key="5">
    <source>
        <dbReference type="EMBL" id="VAX41852.1"/>
    </source>
</evidence>
<dbReference type="Pfam" id="PF01467">
    <property type="entry name" value="CTP_transf_like"/>
    <property type="match status" value="1"/>
</dbReference>
<dbReference type="InterPro" id="IPR014729">
    <property type="entry name" value="Rossmann-like_a/b/a_fold"/>
</dbReference>